<feature type="region of interest" description="Disordered" evidence="1">
    <location>
        <begin position="1"/>
        <end position="26"/>
    </location>
</feature>
<sequence length="161" mass="19052">MSVMKTSGSKRERVHNGSYADERHLQKTKDYDDLPSHESIKTTQKFGNGKINYGLLVRFLRNQVGNDWDQVYSEIISRIPTKLLDYKEMVFWFVADNVDIIDGRPWNKKTQQFIWTGESFGPVHHTEIKQAPEFREFYVDPQTNKLVHIEQKAFKRICKRD</sequence>
<evidence type="ECO:0000313" key="2">
    <source>
        <dbReference type="EMBL" id="ANE52906.1"/>
    </source>
</evidence>
<dbReference type="OrthoDB" id="450143at2"/>
<name>A0A172U0X4_9BACT</name>
<proteinExistence type="predicted"/>
<dbReference type="Proteomes" id="UP000077177">
    <property type="component" value="Chromosome"/>
</dbReference>
<dbReference type="KEGG" id="fla:SY85_22920"/>
<dbReference type="RefSeq" id="WP_066408194.1">
    <property type="nucleotide sequence ID" value="NZ_CP011390.1"/>
</dbReference>
<protein>
    <submittedName>
        <fullName evidence="2">Uncharacterized protein</fullName>
    </submittedName>
</protein>
<gene>
    <name evidence="2" type="ORF">SY85_22920</name>
</gene>
<keyword evidence="3" id="KW-1185">Reference proteome</keyword>
<accession>A0A172U0X4</accession>
<reference evidence="3" key="1">
    <citation type="submission" date="2015-01" db="EMBL/GenBank/DDBJ databases">
        <title>Flavisolibacter sp./LCS9/ whole genome sequencing.</title>
        <authorList>
            <person name="Kim M.K."/>
            <person name="Srinivasan S."/>
            <person name="Lee J.-J."/>
        </authorList>
    </citation>
    <scope>NUCLEOTIDE SEQUENCE [LARGE SCALE GENOMIC DNA]</scope>
    <source>
        <strain evidence="3">LCS9</strain>
    </source>
</reference>
<evidence type="ECO:0000313" key="3">
    <source>
        <dbReference type="Proteomes" id="UP000077177"/>
    </source>
</evidence>
<organism evidence="2 3">
    <name type="scientific">Flavisolibacter tropicus</name>
    <dbReference type="NCBI Taxonomy" id="1492898"/>
    <lineage>
        <taxon>Bacteria</taxon>
        <taxon>Pseudomonadati</taxon>
        <taxon>Bacteroidota</taxon>
        <taxon>Chitinophagia</taxon>
        <taxon>Chitinophagales</taxon>
        <taxon>Chitinophagaceae</taxon>
        <taxon>Flavisolibacter</taxon>
    </lineage>
</organism>
<dbReference type="AlphaFoldDB" id="A0A172U0X4"/>
<feature type="compositionally biased region" description="Basic and acidic residues" evidence="1">
    <location>
        <begin position="9"/>
        <end position="26"/>
    </location>
</feature>
<evidence type="ECO:0000256" key="1">
    <source>
        <dbReference type="SAM" id="MobiDB-lite"/>
    </source>
</evidence>
<dbReference type="EMBL" id="CP011390">
    <property type="protein sequence ID" value="ANE52906.1"/>
    <property type="molecule type" value="Genomic_DNA"/>
</dbReference>
<reference evidence="2 3" key="2">
    <citation type="journal article" date="2016" name="Int. J. Syst. Evol. Microbiol.">
        <title>Flavisolibacter tropicus sp. nov., isolated from tropical soil.</title>
        <authorList>
            <person name="Lee J.J."/>
            <person name="Kang M.S."/>
            <person name="Kim G.S."/>
            <person name="Lee C.S."/>
            <person name="Lim S."/>
            <person name="Lee J."/>
            <person name="Roh S.H."/>
            <person name="Kang H."/>
            <person name="Ha J.M."/>
            <person name="Bae S."/>
            <person name="Jung H.Y."/>
            <person name="Kim M.K."/>
        </authorList>
    </citation>
    <scope>NUCLEOTIDE SEQUENCE [LARGE SCALE GENOMIC DNA]</scope>
    <source>
        <strain evidence="2 3">LCS9</strain>
    </source>
</reference>